<dbReference type="Pfam" id="PF11068">
    <property type="entry name" value="YlqD"/>
    <property type="match status" value="1"/>
</dbReference>
<accession>A0ABV6KIJ6</accession>
<name>A0ABV6KIJ6_9BACI</name>
<evidence type="ECO:0000313" key="2">
    <source>
        <dbReference type="EMBL" id="MFC0473148.1"/>
    </source>
</evidence>
<protein>
    <submittedName>
        <fullName evidence="2">YlqD family protein</fullName>
    </submittedName>
</protein>
<evidence type="ECO:0000313" key="3">
    <source>
        <dbReference type="Proteomes" id="UP001589838"/>
    </source>
</evidence>
<dbReference type="RefSeq" id="WP_390184046.1">
    <property type="nucleotide sequence ID" value="NZ_JBHLUX010000091.1"/>
</dbReference>
<dbReference type="InterPro" id="IPR021297">
    <property type="entry name" value="YlqD"/>
</dbReference>
<dbReference type="Proteomes" id="UP001589838">
    <property type="component" value="Unassembled WGS sequence"/>
</dbReference>
<comment type="caution">
    <text evidence="2">The sequence shown here is derived from an EMBL/GenBank/DDBJ whole genome shotgun (WGS) entry which is preliminary data.</text>
</comment>
<evidence type="ECO:0000256" key="1">
    <source>
        <dbReference type="SAM" id="Coils"/>
    </source>
</evidence>
<sequence>MMKLIQNVVIKQVLTKAKKASIIQQYEEGLIQYKREIDQLNFQLHRATKDRVTKHEQQQLRARYNKDIKKREDSIQALSFKIQQINQLQIGTEIREGTAESIIEINEGDMWTGLGSMPEIIIKDGIVQEIREGRNEDD</sequence>
<dbReference type="EMBL" id="JBHLUX010000091">
    <property type="protein sequence ID" value="MFC0473148.1"/>
    <property type="molecule type" value="Genomic_DNA"/>
</dbReference>
<gene>
    <name evidence="2" type="ORF">ACFFHM_22290</name>
</gene>
<feature type="coiled-coil region" evidence="1">
    <location>
        <begin position="23"/>
        <end position="50"/>
    </location>
</feature>
<organism evidence="2 3">
    <name type="scientific">Halalkalibacter kiskunsagensis</name>
    <dbReference type="NCBI Taxonomy" id="1548599"/>
    <lineage>
        <taxon>Bacteria</taxon>
        <taxon>Bacillati</taxon>
        <taxon>Bacillota</taxon>
        <taxon>Bacilli</taxon>
        <taxon>Bacillales</taxon>
        <taxon>Bacillaceae</taxon>
        <taxon>Halalkalibacter</taxon>
    </lineage>
</organism>
<dbReference type="Gene3D" id="6.10.140.1110">
    <property type="match status" value="1"/>
</dbReference>
<proteinExistence type="predicted"/>
<keyword evidence="1" id="KW-0175">Coiled coil</keyword>
<reference evidence="2 3" key="1">
    <citation type="submission" date="2024-09" db="EMBL/GenBank/DDBJ databases">
        <authorList>
            <person name="Sun Q."/>
            <person name="Mori K."/>
        </authorList>
    </citation>
    <scope>NUCLEOTIDE SEQUENCE [LARGE SCALE GENOMIC DNA]</scope>
    <source>
        <strain evidence="2 3">NCAIM B.02610</strain>
    </source>
</reference>
<keyword evidence="3" id="KW-1185">Reference proteome</keyword>